<feature type="transmembrane region" description="Helical" evidence="1">
    <location>
        <begin position="171"/>
        <end position="194"/>
    </location>
</feature>
<evidence type="ECO:0000313" key="3">
    <source>
        <dbReference type="EMBL" id="SIT70089.1"/>
    </source>
</evidence>
<proteinExistence type="predicted"/>
<name>A0A1R3VY11_9GAMM</name>
<evidence type="ECO:0000256" key="1">
    <source>
        <dbReference type="SAM" id="Phobius"/>
    </source>
</evidence>
<dbReference type="PANTHER" id="PTHR42208">
    <property type="entry name" value="HEAVY METAL TRANSPORTER-RELATED"/>
    <property type="match status" value="1"/>
</dbReference>
<feature type="transmembrane region" description="Helical" evidence="1">
    <location>
        <begin position="142"/>
        <end position="165"/>
    </location>
</feature>
<keyword evidence="1" id="KW-0472">Membrane</keyword>
<dbReference type="Pfam" id="PF13386">
    <property type="entry name" value="DsbD_2"/>
    <property type="match status" value="1"/>
</dbReference>
<evidence type="ECO:0000259" key="2">
    <source>
        <dbReference type="Pfam" id="PF13386"/>
    </source>
</evidence>
<dbReference type="Proteomes" id="UP000223759">
    <property type="component" value="Unassembled WGS sequence"/>
</dbReference>
<evidence type="ECO:0000313" key="4">
    <source>
        <dbReference type="Proteomes" id="UP000223759"/>
    </source>
</evidence>
<dbReference type="PANTHER" id="PTHR42208:SF1">
    <property type="entry name" value="HEAVY METAL TRANSPORTER"/>
    <property type="match status" value="1"/>
</dbReference>
<feature type="transmembrane region" description="Helical" evidence="1">
    <location>
        <begin position="84"/>
        <end position="107"/>
    </location>
</feature>
<dbReference type="AlphaFoldDB" id="A0A1R3VY11"/>
<reference evidence="3 4" key="1">
    <citation type="submission" date="2017-01" db="EMBL/GenBank/DDBJ databases">
        <authorList>
            <person name="Mah S.A."/>
            <person name="Swanson W.J."/>
            <person name="Moy G.W."/>
            <person name="Vacquier V.D."/>
        </authorList>
    </citation>
    <scope>NUCLEOTIDE SEQUENCE [LARGE SCALE GENOMIC DNA]</scope>
    <source>
        <strain evidence="3 4">M9</strain>
    </source>
</reference>
<protein>
    <recommendedName>
        <fullName evidence="2">Urease accessory protein UreH-like transmembrane domain-containing protein</fullName>
    </recommendedName>
</protein>
<keyword evidence="4" id="KW-1185">Reference proteome</keyword>
<keyword evidence="1" id="KW-0812">Transmembrane</keyword>
<dbReference type="InterPro" id="IPR039447">
    <property type="entry name" value="UreH-like_TM_dom"/>
</dbReference>
<accession>A0A1R3VY11</accession>
<dbReference type="STRING" id="233100.SAMN05216526_1232"/>
<feature type="transmembrane region" description="Helical" evidence="1">
    <location>
        <begin position="60"/>
        <end position="78"/>
    </location>
</feature>
<keyword evidence="1" id="KW-1133">Transmembrane helix</keyword>
<feature type="transmembrane region" description="Helical" evidence="1">
    <location>
        <begin position="6"/>
        <end position="35"/>
    </location>
</feature>
<dbReference type="RefSeq" id="WP_076755620.1">
    <property type="nucleotide sequence ID" value="NZ_CP023018.1"/>
</dbReference>
<sequence>MGLETGTLLAAFVVGLLGGVHCVGMCGGIVGALTLSTEAKQVSQRFGLAPFLLAYNGARILSYTAAGAIAGGLGWLAISWTDVQWAQSILQVLAGLFMVALGLYLAGWWQGLVRIEKAGGLLWRRIEPLGRRLLPVKTLPQAFVLGLLWGWLPCGLVYSVVIWSLTAGGAIQGAALMLAFGLGTLPNLLLMGIFAARLAQFARRPVVRAAAGLAVMAYGLFMLLAALDIWPYQAL</sequence>
<gene>
    <name evidence="3" type="ORF">SAMN05216526_1232</name>
</gene>
<feature type="domain" description="Urease accessory protein UreH-like transmembrane" evidence="2">
    <location>
        <begin position="10"/>
        <end position="220"/>
    </location>
</feature>
<organism evidence="3 4">
    <name type="scientific">Ectothiorhodosinus mongolicus</name>
    <dbReference type="NCBI Taxonomy" id="233100"/>
    <lineage>
        <taxon>Bacteria</taxon>
        <taxon>Pseudomonadati</taxon>
        <taxon>Pseudomonadota</taxon>
        <taxon>Gammaproteobacteria</taxon>
        <taxon>Chromatiales</taxon>
        <taxon>Ectothiorhodospiraceae</taxon>
        <taxon>Ectothiorhodosinus</taxon>
    </lineage>
</organism>
<dbReference type="EMBL" id="FTPK01000002">
    <property type="protein sequence ID" value="SIT70089.1"/>
    <property type="molecule type" value="Genomic_DNA"/>
</dbReference>
<dbReference type="OrthoDB" id="9798690at2"/>
<feature type="transmembrane region" description="Helical" evidence="1">
    <location>
        <begin position="206"/>
        <end position="227"/>
    </location>
</feature>